<evidence type="ECO:0000256" key="1">
    <source>
        <dbReference type="ARBA" id="ARBA00022737"/>
    </source>
</evidence>
<dbReference type="InterPro" id="IPR019734">
    <property type="entry name" value="TPR_rpt"/>
</dbReference>
<dbReference type="PANTHER" id="PTHR16193">
    <property type="entry name" value="TETRATRICOPEPTIDE REPEAT PROTEIN 27"/>
    <property type="match status" value="1"/>
</dbReference>
<gene>
    <name evidence="5" type="ORF">ANCCAN_09967</name>
</gene>
<dbReference type="InterPro" id="IPR044244">
    <property type="entry name" value="TTC27/Emw1"/>
</dbReference>
<dbReference type="STRING" id="29170.A0A368GI40"/>
<comment type="similarity">
    <text evidence="3">Belongs to the TTC27 family.</text>
</comment>
<dbReference type="Pfam" id="PF14559">
    <property type="entry name" value="TPR_19"/>
    <property type="match status" value="1"/>
</dbReference>
<dbReference type="InterPro" id="IPR011990">
    <property type="entry name" value="TPR-like_helical_dom_sf"/>
</dbReference>
<reference evidence="5 6" key="1">
    <citation type="submission" date="2014-10" db="EMBL/GenBank/DDBJ databases">
        <title>Draft genome of the hookworm Ancylostoma caninum.</title>
        <authorList>
            <person name="Mitreva M."/>
        </authorList>
    </citation>
    <scope>NUCLEOTIDE SEQUENCE [LARGE SCALE GENOMIC DNA]</scope>
    <source>
        <strain evidence="5 6">Baltimore</strain>
    </source>
</reference>
<evidence type="ECO:0000313" key="6">
    <source>
        <dbReference type="Proteomes" id="UP000252519"/>
    </source>
</evidence>
<dbReference type="Pfam" id="PF01535">
    <property type="entry name" value="PPR"/>
    <property type="match status" value="1"/>
</dbReference>
<evidence type="ECO:0000256" key="4">
    <source>
        <dbReference type="PROSITE-ProRule" id="PRU00339"/>
    </source>
</evidence>
<dbReference type="SMART" id="SM00028">
    <property type="entry name" value="TPR"/>
    <property type="match status" value="6"/>
</dbReference>
<sequence>MTEDPWVTLVSAQDLPTLRKMLGDLPNEQLLQIAEKAFSEVICANFAGGSVSSPPPSFLSTDFAVSELKFDLIEPYLNVRALPLLLIAKIAVLDQNRLTDTSPRARLLAFRILLLWQKILREPCAILKDLMDKYAQRIELDELENEERMQYFLEKANALLGYYEYEKCSDYIQRALEISGLNLELAGKMGKRTRFQPRDIAQLVLNVISLADGDVKTVSLSPIQLAVMLAIFRLEWRSEHCDELFMEKADAYLEAIIRQRRCWSVQAAALLARCELERTRNRRVERACAQSELICKLMDGVDDETPDAVKMMRTDLVLASGLEPFWNAHVIHAETLRSLGCTAEALLIYEKLQMWDCVIDCFKQLGQLEKAEALIRKLLLERPDDSMLYCYLGDITMQTSYYDKAIEISGDHNARARKSFGFLMLLRNQFDSAYEHLRRSLELQPIQLGVWFNAGYCAWKLEHYADAVTCYHRCVSFEPEHFEAWNNLSAAYIKLGQKDRARKILQEALKFNYEHPKVWENYLLLCVDTAQFEQAIKAFHRLLDLNKQQKDDEVLEIIARNVLRICDEADDEQSTADAATLKADLVKLFGRVSAVQSLSSKAWKAYASLKRPKDGNVEEAEKYIQLLERALLADSNKPNWSKDVELCCSVLSSAIELATERLRVGSVKGGDAVKQAKSRVRMSLKPLITIAKKECGGQDPQSSDEKVVKVKELLEEADRLLLEASQ</sequence>
<keyword evidence="2 4" id="KW-0802">TPR repeat</keyword>
<feature type="repeat" description="TPR" evidence="4">
    <location>
        <begin position="414"/>
        <end position="447"/>
    </location>
</feature>
<evidence type="ECO:0000313" key="5">
    <source>
        <dbReference type="EMBL" id="RCN44022.1"/>
    </source>
</evidence>
<keyword evidence="6" id="KW-1185">Reference proteome</keyword>
<dbReference type="PANTHER" id="PTHR16193:SF0">
    <property type="entry name" value="TETRATRICOPEPTIDE REPEAT PROTEIN 27"/>
    <property type="match status" value="1"/>
</dbReference>
<dbReference type="OrthoDB" id="1936594at2759"/>
<proteinExistence type="inferred from homology"/>
<feature type="repeat" description="TPR" evidence="4">
    <location>
        <begin position="482"/>
        <end position="515"/>
    </location>
</feature>
<comment type="caution">
    <text evidence="5">The sequence shown here is derived from an EMBL/GenBank/DDBJ whole genome shotgun (WGS) entry which is preliminary data.</text>
</comment>
<dbReference type="Gene3D" id="1.25.40.10">
    <property type="entry name" value="Tetratricopeptide repeat domain"/>
    <property type="match status" value="2"/>
</dbReference>
<dbReference type="EMBL" id="JOJR01000140">
    <property type="protein sequence ID" value="RCN44022.1"/>
    <property type="molecule type" value="Genomic_DNA"/>
</dbReference>
<dbReference type="AlphaFoldDB" id="A0A368GI40"/>
<dbReference type="InterPro" id="IPR002885">
    <property type="entry name" value="PPR_rpt"/>
</dbReference>
<protein>
    <submittedName>
        <fullName evidence="5">Tetratricopeptide repeat protein</fullName>
    </submittedName>
</protein>
<dbReference type="PROSITE" id="PS50005">
    <property type="entry name" value="TPR"/>
    <property type="match status" value="3"/>
</dbReference>
<keyword evidence="1" id="KW-0677">Repeat</keyword>
<feature type="repeat" description="TPR" evidence="4">
    <location>
        <begin position="448"/>
        <end position="481"/>
    </location>
</feature>
<dbReference type="Proteomes" id="UP000252519">
    <property type="component" value="Unassembled WGS sequence"/>
</dbReference>
<organism evidence="5 6">
    <name type="scientific">Ancylostoma caninum</name>
    <name type="common">Dog hookworm</name>
    <dbReference type="NCBI Taxonomy" id="29170"/>
    <lineage>
        <taxon>Eukaryota</taxon>
        <taxon>Metazoa</taxon>
        <taxon>Ecdysozoa</taxon>
        <taxon>Nematoda</taxon>
        <taxon>Chromadorea</taxon>
        <taxon>Rhabditida</taxon>
        <taxon>Rhabditina</taxon>
        <taxon>Rhabditomorpha</taxon>
        <taxon>Strongyloidea</taxon>
        <taxon>Ancylostomatidae</taxon>
        <taxon>Ancylostomatinae</taxon>
        <taxon>Ancylostoma</taxon>
    </lineage>
</organism>
<dbReference type="SUPFAM" id="SSF48452">
    <property type="entry name" value="TPR-like"/>
    <property type="match status" value="2"/>
</dbReference>
<accession>A0A368GI40</accession>
<name>A0A368GI40_ANCCA</name>
<evidence type="ECO:0000256" key="3">
    <source>
        <dbReference type="ARBA" id="ARBA00024020"/>
    </source>
</evidence>
<evidence type="ECO:0000256" key="2">
    <source>
        <dbReference type="ARBA" id="ARBA00022803"/>
    </source>
</evidence>